<dbReference type="VEuPathDB" id="MicrosporidiaDB:ECANGB1_2780"/>
<dbReference type="EMBL" id="LWDP01000004">
    <property type="protein sequence ID" value="ORD95077.1"/>
    <property type="molecule type" value="Genomic_DNA"/>
</dbReference>
<organism evidence="1 2">
    <name type="scientific">Enterospora canceri</name>
    <dbReference type="NCBI Taxonomy" id="1081671"/>
    <lineage>
        <taxon>Eukaryota</taxon>
        <taxon>Fungi</taxon>
        <taxon>Fungi incertae sedis</taxon>
        <taxon>Microsporidia</taxon>
        <taxon>Enterocytozoonidae</taxon>
        <taxon>Enterospora</taxon>
    </lineage>
</organism>
<name>A0A1Y1S9D5_9MICR</name>
<sequence length="235" mass="27153">MKSSHQERLIISKEPSSHPVNELIRIGEECLRIKEDFDTFSNSERAVRMAFKKKCTKIIGFDSERLVLSTLCGNQLLSSYKFRITSSVSYKEINLEENRELNENETGRILPPEKYARYAVLTLGLNQTDAKFMYHFWNSKIAKIDLDAIEYALVVEAVEDSFVLKYVRIASGRVEVCGPVIRMELVEKYHNDELYSSCLVKKKTTKNVTKNATKDVVGKIYLNKQDLKDIKLRKK</sequence>
<accession>A0A1Y1S9D5</accession>
<evidence type="ECO:0000313" key="1">
    <source>
        <dbReference type="EMBL" id="ORD95077.1"/>
    </source>
</evidence>
<protein>
    <recommendedName>
        <fullName evidence="3">Ribosome biogenesis protein RPF2 homolog</fullName>
    </recommendedName>
</protein>
<gene>
    <name evidence="1" type="ORF">ECANGB1_2780</name>
</gene>
<keyword evidence="2" id="KW-1185">Reference proteome</keyword>
<evidence type="ECO:0000313" key="2">
    <source>
        <dbReference type="Proteomes" id="UP000192639"/>
    </source>
</evidence>
<evidence type="ECO:0008006" key="3">
    <source>
        <dbReference type="Google" id="ProtNLM"/>
    </source>
</evidence>
<proteinExistence type="predicted"/>
<reference evidence="1 2" key="1">
    <citation type="journal article" date="2017" name="Environ. Microbiol.">
        <title>Decay of the glycolytic pathway and adaptation to intranuclear parasitism within Enterocytozoonidae microsporidia.</title>
        <authorList>
            <person name="Wiredu Boakye D."/>
            <person name="Jaroenlak P."/>
            <person name="Prachumwat A."/>
            <person name="Williams T.A."/>
            <person name="Bateman K.S."/>
            <person name="Itsathitphaisarn O."/>
            <person name="Sritunyalucksana K."/>
            <person name="Paszkiewicz K.H."/>
            <person name="Moore K.A."/>
            <person name="Stentiford G.D."/>
            <person name="Williams B.A."/>
        </authorList>
    </citation>
    <scope>NUCLEOTIDE SEQUENCE [LARGE SCALE GENOMIC DNA]</scope>
    <source>
        <strain evidence="1 2">GB1</strain>
    </source>
</reference>
<dbReference type="OrthoDB" id="407658at2759"/>
<dbReference type="Proteomes" id="UP000192639">
    <property type="component" value="Unassembled WGS sequence"/>
</dbReference>
<dbReference type="AlphaFoldDB" id="A0A1Y1S9D5"/>
<comment type="caution">
    <text evidence="1">The sequence shown here is derived from an EMBL/GenBank/DDBJ whole genome shotgun (WGS) entry which is preliminary data.</text>
</comment>